<name>A6HRH0_RAT</name>
<dbReference type="AlphaFoldDB" id="A6HRH0"/>
<evidence type="ECO:0000256" key="1">
    <source>
        <dbReference type="SAM" id="MobiDB-lite"/>
    </source>
</evidence>
<evidence type="ECO:0000313" key="3">
    <source>
        <dbReference type="Proteomes" id="UP000234681"/>
    </source>
</evidence>
<organism evidence="2 3">
    <name type="scientific">Rattus norvegicus</name>
    <name type="common">Rat</name>
    <dbReference type="NCBI Taxonomy" id="10116"/>
    <lineage>
        <taxon>Eukaryota</taxon>
        <taxon>Metazoa</taxon>
        <taxon>Chordata</taxon>
        <taxon>Craniata</taxon>
        <taxon>Vertebrata</taxon>
        <taxon>Euteleostomi</taxon>
        <taxon>Mammalia</taxon>
        <taxon>Eutheria</taxon>
        <taxon>Euarchontoglires</taxon>
        <taxon>Glires</taxon>
        <taxon>Rodentia</taxon>
        <taxon>Myomorpha</taxon>
        <taxon>Muroidea</taxon>
        <taxon>Muridae</taxon>
        <taxon>Murinae</taxon>
        <taxon>Rattus</taxon>
    </lineage>
</organism>
<accession>A6HRH0</accession>
<dbReference type="EMBL" id="CH473950">
    <property type="protein sequence ID" value="EDM16253.1"/>
    <property type="molecule type" value="Genomic_DNA"/>
</dbReference>
<feature type="region of interest" description="Disordered" evidence="1">
    <location>
        <begin position="48"/>
        <end position="89"/>
    </location>
</feature>
<protein>
    <submittedName>
        <fullName evidence="2">RCG59834</fullName>
    </submittedName>
</protein>
<gene>
    <name evidence="2" type="ORF">rCG_59834</name>
</gene>
<proteinExistence type="predicted"/>
<evidence type="ECO:0000313" key="2">
    <source>
        <dbReference type="EMBL" id="EDM16253.1"/>
    </source>
</evidence>
<reference evidence="2 3" key="1">
    <citation type="submission" date="2005-09" db="EMBL/GenBank/DDBJ databases">
        <authorList>
            <person name="Mural R.J."/>
            <person name="Li P.W."/>
            <person name="Adams M.D."/>
            <person name="Amanatides P.G."/>
            <person name="Baden-Tillson H."/>
            <person name="Barnstead M."/>
            <person name="Chin S.H."/>
            <person name="Dew I."/>
            <person name="Evans C.A."/>
            <person name="Ferriera S."/>
            <person name="Flanigan M."/>
            <person name="Fosler C."/>
            <person name="Glodek A."/>
            <person name="Gu Z."/>
            <person name="Holt R.A."/>
            <person name="Jennings D."/>
            <person name="Kraft C.L."/>
            <person name="Lu F."/>
            <person name="Nguyen T."/>
            <person name="Nusskern D.R."/>
            <person name="Pfannkoch C.M."/>
            <person name="Sitter C."/>
            <person name="Sutton G.G."/>
            <person name="Venter J.C."/>
            <person name="Wang Z."/>
            <person name="Woodage T."/>
            <person name="Zheng X.H."/>
            <person name="Zhong F."/>
        </authorList>
    </citation>
    <scope>NUCLEOTIDE SEQUENCE [LARGE SCALE GENOMIC DNA]</scope>
    <source>
        <strain>BN</strain>
        <strain evidence="3">Sprague-Dawley</strain>
    </source>
</reference>
<dbReference type="Proteomes" id="UP000234681">
    <property type="component" value="Chromosome 7"/>
</dbReference>
<feature type="compositionally biased region" description="Polar residues" evidence="1">
    <location>
        <begin position="63"/>
        <end position="72"/>
    </location>
</feature>
<sequence>MHDFFLLSHWKLGPDCQTATSSNRALQSPVLYQTSRNLCNNLLQVFLKQPPRNRNKPEKSSQELEGTSTPLSGGTRAPARDPNSSRAGFILSGNLIYNPQYRQLRKHKS</sequence>